<protein>
    <recommendedName>
        <fullName evidence="12">Sugar phosphate transporter domain-containing protein</fullName>
    </recommendedName>
</protein>
<dbReference type="GO" id="GO:0005789">
    <property type="term" value="C:endoplasmic reticulum membrane"/>
    <property type="evidence" value="ECO:0007669"/>
    <property type="project" value="UniProtKB-SubCell"/>
</dbReference>
<dbReference type="InterPro" id="IPR037185">
    <property type="entry name" value="EmrE-like"/>
</dbReference>
<evidence type="ECO:0000256" key="7">
    <source>
        <dbReference type="ARBA" id="ARBA00023136"/>
    </source>
</evidence>
<comment type="similarity">
    <text evidence="2">Belongs to the nucleotide-sugar transporter family. SLC35B subfamily.</text>
</comment>
<organism evidence="10 11">
    <name type="scientific">Dibothriocephalus latus</name>
    <name type="common">Fish tapeworm</name>
    <name type="synonym">Diphyllobothrium latum</name>
    <dbReference type="NCBI Taxonomy" id="60516"/>
    <lineage>
        <taxon>Eukaryota</taxon>
        <taxon>Metazoa</taxon>
        <taxon>Spiralia</taxon>
        <taxon>Lophotrochozoa</taxon>
        <taxon>Platyhelminthes</taxon>
        <taxon>Cestoda</taxon>
        <taxon>Eucestoda</taxon>
        <taxon>Diphyllobothriidea</taxon>
        <taxon>Diphyllobothriidae</taxon>
        <taxon>Dibothriocephalus</taxon>
    </lineage>
</organism>
<dbReference type="EMBL" id="UYRU01051783">
    <property type="protein sequence ID" value="VDN11583.1"/>
    <property type="molecule type" value="Genomic_DNA"/>
</dbReference>
<feature type="transmembrane region" description="Helical" evidence="9">
    <location>
        <begin position="154"/>
        <end position="177"/>
    </location>
</feature>
<evidence type="ECO:0000256" key="8">
    <source>
        <dbReference type="SAM" id="MobiDB-lite"/>
    </source>
</evidence>
<name>A0A3P7LL45_DIBLA</name>
<dbReference type="PANTHER" id="PTHR10778:SF10">
    <property type="entry name" value="SOLUTE CARRIER FAMILY 35 MEMBER B1"/>
    <property type="match status" value="1"/>
</dbReference>
<dbReference type="InterPro" id="IPR013657">
    <property type="entry name" value="SCL35B1-4/HUT1"/>
</dbReference>
<dbReference type="PANTHER" id="PTHR10778">
    <property type="entry name" value="SOLUTE CARRIER FAMILY 35 MEMBER B"/>
    <property type="match status" value="1"/>
</dbReference>
<evidence type="ECO:0000256" key="5">
    <source>
        <dbReference type="ARBA" id="ARBA00022824"/>
    </source>
</evidence>
<keyword evidence="5" id="KW-0256">Endoplasmic reticulum</keyword>
<accession>A0A3P7LL45</accession>
<evidence type="ECO:0000313" key="10">
    <source>
        <dbReference type="EMBL" id="VDN11583.1"/>
    </source>
</evidence>
<keyword evidence="7 9" id="KW-0472">Membrane</keyword>
<keyword evidence="3" id="KW-0813">Transport</keyword>
<evidence type="ECO:0000256" key="6">
    <source>
        <dbReference type="ARBA" id="ARBA00022989"/>
    </source>
</evidence>
<dbReference type="Proteomes" id="UP000281553">
    <property type="component" value="Unassembled WGS sequence"/>
</dbReference>
<dbReference type="OrthoDB" id="78344at2759"/>
<dbReference type="AlphaFoldDB" id="A0A3P7LL45"/>
<sequence length="298" mass="32738">MLFLQCLVNALFAQAALWYFREPRSAISQRGYALCGLTYIGAMFSSNASLRYVSYPAQVIGKSVKPIPVMALSVLWAKQRYPLKKYLFVGLITTGVILFMYKEGTSSQSKAGFGWGELLLLISLCLDGLTGGMQEDFRSRGHVGPYTMMRNLNLWSLVYLGLVILLTGETLPFVAFVRNFPNVALNIFLFGIVSAIGQMFIYTTIVHFSPLMCSIVTTTRKFFTVLASVFIFGHPLSRLQMLGAALVFTGLLADQVYGKSKKRPTAAGASAVNSCAHSNLSNSSIPFDDEDAVSKKHS</sequence>
<comment type="subcellular location">
    <subcellularLocation>
        <location evidence="1">Endoplasmic reticulum membrane</location>
        <topology evidence="1">Multi-pass membrane protein</topology>
    </subcellularLocation>
</comment>
<keyword evidence="11" id="KW-1185">Reference proteome</keyword>
<evidence type="ECO:0000313" key="11">
    <source>
        <dbReference type="Proteomes" id="UP000281553"/>
    </source>
</evidence>
<feature type="transmembrane region" description="Helical" evidence="9">
    <location>
        <begin position="113"/>
        <end position="133"/>
    </location>
</feature>
<feature type="compositionally biased region" description="Polar residues" evidence="8">
    <location>
        <begin position="276"/>
        <end position="285"/>
    </location>
</feature>
<dbReference type="Pfam" id="PF08449">
    <property type="entry name" value="UAA"/>
    <property type="match status" value="1"/>
</dbReference>
<dbReference type="GO" id="GO:0005459">
    <property type="term" value="F:UDP-galactose transmembrane transporter activity"/>
    <property type="evidence" value="ECO:0007669"/>
    <property type="project" value="TreeGrafter"/>
</dbReference>
<evidence type="ECO:0000256" key="3">
    <source>
        <dbReference type="ARBA" id="ARBA00022448"/>
    </source>
</evidence>
<reference evidence="10 11" key="1">
    <citation type="submission" date="2018-11" db="EMBL/GenBank/DDBJ databases">
        <authorList>
            <consortium name="Pathogen Informatics"/>
        </authorList>
    </citation>
    <scope>NUCLEOTIDE SEQUENCE [LARGE SCALE GENOMIC DNA]</scope>
</reference>
<evidence type="ECO:0008006" key="12">
    <source>
        <dbReference type="Google" id="ProtNLM"/>
    </source>
</evidence>
<dbReference type="GO" id="GO:0000139">
    <property type="term" value="C:Golgi membrane"/>
    <property type="evidence" value="ECO:0007669"/>
    <property type="project" value="TreeGrafter"/>
</dbReference>
<evidence type="ECO:0000256" key="9">
    <source>
        <dbReference type="SAM" id="Phobius"/>
    </source>
</evidence>
<gene>
    <name evidence="10" type="ORF">DILT_LOCUS7414</name>
</gene>
<keyword evidence="6 9" id="KW-1133">Transmembrane helix</keyword>
<proteinExistence type="inferred from homology"/>
<dbReference type="SUPFAM" id="SSF103481">
    <property type="entry name" value="Multidrug resistance efflux transporter EmrE"/>
    <property type="match status" value="2"/>
</dbReference>
<feature type="transmembrane region" description="Helical" evidence="9">
    <location>
        <begin position="183"/>
        <end position="204"/>
    </location>
</feature>
<feature type="transmembrane region" description="Helical" evidence="9">
    <location>
        <begin position="83"/>
        <end position="101"/>
    </location>
</feature>
<evidence type="ECO:0000256" key="1">
    <source>
        <dbReference type="ARBA" id="ARBA00004477"/>
    </source>
</evidence>
<evidence type="ECO:0000256" key="4">
    <source>
        <dbReference type="ARBA" id="ARBA00022692"/>
    </source>
</evidence>
<feature type="region of interest" description="Disordered" evidence="8">
    <location>
        <begin position="276"/>
        <end position="298"/>
    </location>
</feature>
<feature type="transmembrane region" description="Helical" evidence="9">
    <location>
        <begin position="211"/>
        <end position="233"/>
    </location>
</feature>
<dbReference type="GO" id="GO:0005460">
    <property type="term" value="F:UDP-glucose transmembrane transporter activity"/>
    <property type="evidence" value="ECO:0007669"/>
    <property type="project" value="TreeGrafter"/>
</dbReference>
<evidence type="ECO:0000256" key="2">
    <source>
        <dbReference type="ARBA" id="ARBA00010694"/>
    </source>
</evidence>
<keyword evidence="4 9" id="KW-0812">Transmembrane</keyword>